<dbReference type="HOGENOM" id="CLU_3428485_0_0_1"/>
<name>T0LJI7_COLGC</name>
<dbReference type="AlphaFoldDB" id="T0LJI7"/>
<evidence type="ECO:0000256" key="1">
    <source>
        <dbReference type="SAM" id="MobiDB-lite"/>
    </source>
</evidence>
<feature type="region of interest" description="Disordered" evidence="1">
    <location>
        <begin position="1"/>
        <end position="20"/>
    </location>
</feature>
<evidence type="ECO:0000313" key="3">
    <source>
        <dbReference type="Proteomes" id="UP000015530"/>
    </source>
</evidence>
<sequence>MSISKRNGKRLIGTHTGFAL</sequence>
<protein>
    <submittedName>
        <fullName evidence="2">Uncharacterized protein</fullName>
    </submittedName>
</protein>
<organism evidence="2 3">
    <name type="scientific">Colletotrichum gloeosporioides (strain Cg-14)</name>
    <name type="common">Anthracnose fungus</name>
    <name type="synonym">Glomerella cingulata</name>
    <dbReference type="NCBI Taxonomy" id="1237896"/>
    <lineage>
        <taxon>Eukaryota</taxon>
        <taxon>Fungi</taxon>
        <taxon>Dikarya</taxon>
        <taxon>Ascomycota</taxon>
        <taxon>Pezizomycotina</taxon>
        <taxon>Sordariomycetes</taxon>
        <taxon>Hypocreomycetidae</taxon>
        <taxon>Glomerellales</taxon>
        <taxon>Glomerellaceae</taxon>
        <taxon>Colletotrichum</taxon>
        <taxon>Colletotrichum gloeosporioides species complex</taxon>
    </lineage>
</organism>
<dbReference type="EMBL" id="AMYD01001738">
    <property type="protein sequence ID" value="EQB51816.1"/>
    <property type="molecule type" value="Genomic_DNA"/>
</dbReference>
<evidence type="ECO:0000313" key="2">
    <source>
        <dbReference type="EMBL" id="EQB51816.1"/>
    </source>
</evidence>
<gene>
    <name evidence="2" type="ORF">CGLO_08605</name>
</gene>
<dbReference type="Proteomes" id="UP000015530">
    <property type="component" value="Unassembled WGS sequence"/>
</dbReference>
<accession>T0LJI7</accession>
<comment type="caution">
    <text evidence="2">The sequence shown here is derived from an EMBL/GenBank/DDBJ whole genome shotgun (WGS) entry which is preliminary data.</text>
</comment>
<reference evidence="3" key="1">
    <citation type="journal article" date="2013" name="Mol. Plant Microbe Interact.">
        <title>Global aspects of pacC regulation of pathogenicity genes in Colletotrichum gloeosporioides as revealed by transcriptome analysis.</title>
        <authorList>
            <person name="Alkan N."/>
            <person name="Meng X."/>
            <person name="Friedlander G."/>
            <person name="Reuveni E."/>
            <person name="Sukno S."/>
            <person name="Sherman A."/>
            <person name="Thon M."/>
            <person name="Fluhr R."/>
            <person name="Prusky D."/>
        </authorList>
    </citation>
    <scope>NUCLEOTIDE SEQUENCE [LARGE SCALE GENOMIC DNA]</scope>
    <source>
        <strain evidence="3">Cg-14</strain>
    </source>
</reference>
<proteinExistence type="predicted"/>